<accession>A0A8J8TNB4</accession>
<dbReference type="InterPro" id="IPR027790">
    <property type="entry name" value="AdoMet_synthase_2_family"/>
</dbReference>
<organism evidence="1 2">
    <name type="scientific">Natronococcus pandeyae</name>
    <dbReference type="NCBI Taxonomy" id="2055836"/>
    <lineage>
        <taxon>Archaea</taxon>
        <taxon>Methanobacteriati</taxon>
        <taxon>Methanobacteriota</taxon>
        <taxon>Stenosarchaea group</taxon>
        <taxon>Halobacteria</taxon>
        <taxon>Halobacteriales</taxon>
        <taxon>Natrialbaceae</taxon>
        <taxon>Natronococcus</taxon>
    </lineage>
</organism>
<comment type="caution">
    <text evidence="1">The sequence shown here is derived from an EMBL/GenBank/DDBJ whole genome shotgun (WGS) entry which is preliminary data.</text>
</comment>
<dbReference type="Gene3D" id="3.30.300.340">
    <property type="entry name" value="S-adenosylmethionine synthetase, N-terminal domain"/>
    <property type="match status" value="1"/>
</dbReference>
<sequence>MSEYPVNIASVDEDPIQSRPSEFVERRGIGHPDTICDGIAEAISRALSRRYREAVGHILHHNTDSVLLIAGDTTPRFGGGELTELISVHLGGQATTRVNGTTIPVNDIARGAASDYLESHFDRLPMDFVEITADLNETSSDLRALFEREHVLANDTSVGVGYAPLSETERIVKTLEPRIWQEIDAAGKDVKIMASRTSDELHVIVATAILSSKVADIDEYLAVKEEIRRLVDSHVRSRTDRDVRIDVNAADDPDEGDVCISETGLSAESGDDGGVGRGNRINGLITPHRPMSIEATAGKNPVTHVGKLYNVVATRTADRIATDLSADFAEVLLLSEIGTPVGQPRAVDVKTSTRATDAVETIVREEVDRTEDATEQILGEDIGSFLEIIPDYSG</sequence>
<dbReference type="Gene3D" id="3.30.300.280">
    <property type="entry name" value="S-adenosylmethionine synthetase, C-terminal domain"/>
    <property type="match status" value="1"/>
</dbReference>
<dbReference type="PANTHER" id="PTHR36697:SF1">
    <property type="entry name" value="S-ADENOSYLMETHIONINE SYNTHASE"/>
    <property type="match status" value="1"/>
</dbReference>
<dbReference type="GO" id="GO:0004478">
    <property type="term" value="F:methionine adenosyltransferase activity"/>
    <property type="evidence" value="ECO:0007669"/>
    <property type="project" value="UniProtKB-EC"/>
</dbReference>
<dbReference type="InterPro" id="IPR042543">
    <property type="entry name" value="AdoMet_synthase_2"/>
</dbReference>
<dbReference type="Pfam" id="PF01941">
    <property type="entry name" value="AdoMet_Synthase"/>
    <property type="match status" value="1"/>
</dbReference>
<dbReference type="InterPro" id="IPR042544">
    <property type="entry name" value="AdoMet_synthase_3"/>
</dbReference>
<evidence type="ECO:0000313" key="2">
    <source>
        <dbReference type="Proteomes" id="UP000766904"/>
    </source>
</evidence>
<gene>
    <name evidence="1" type="ORF">CV102_21930</name>
</gene>
<dbReference type="OrthoDB" id="204488at2157"/>
<protein>
    <submittedName>
        <fullName evidence="1">S-adenosylmethionine synthetase</fullName>
        <ecNumber evidence="1">2.5.1.6</ecNumber>
    </submittedName>
</protein>
<reference evidence="1" key="1">
    <citation type="submission" date="2017-11" db="EMBL/GenBank/DDBJ databases">
        <authorList>
            <person name="Kajale S.C."/>
            <person name="Sharma A."/>
        </authorList>
    </citation>
    <scope>NUCLEOTIDE SEQUENCE</scope>
    <source>
        <strain evidence="1">LS1_42</strain>
    </source>
</reference>
<keyword evidence="2" id="KW-1185">Reference proteome</keyword>
<proteinExistence type="predicted"/>
<dbReference type="EC" id="2.5.1.6" evidence="1"/>
<dbReference type="PANTHER" id="PTHR36697">
    <property type="entry name" value="S-ADENOSYLMETHIONINE SYNTHASE"/>
    <property type="match status" value="1"/>
</dbReference>
<keyword evidence="1" id="KW-0808">Transferase</keyword>
<name>A0A8J8TNB4_9EURY</name>
<evidence type="ECO:0000313" key="1">
    <source>
        <dbReference type="EMBL" id="TYL36486.1"/>
    </source>
</evidence>
<dbReference type="AlphaFoldDB" id="A0A8J8TNB4"/>
<dbReference type="EMBL" id="PHNJ01000017">
    <property type="protein sequence ID" value="TYL36486.1"/>
    <property type="molecule type" value="Genomic_DNA"/>
</dbReference>
<dbReference type="Proteomes" id="UP000766904">
    <property type="component" value="Unassembled WGS sequence"/>
</dbReference>
<dbReference type="RefSeq" id="WP_148860134.1">
    <property type="nucleotide sequence ID" value="NZ_PHNJ01000017.1"/>
</dbReference>
<dbReference type="Gene3D" id="3.30.300.10">
    <property type="match status" value="1"/>
</dbReference>